<proteinExistence type="predicted"/>
<sequence>MSELQGDLGKYLSGMPVTVAGANVAISQPSIKDICAFGEDSFLMSIELFVKAKELAAEMKNVGKSQLGYMDDFQILLVIIQQDENTKRNVDNLFGLIFPDYIIEYDAGCINFRVQENGPIVGQLNPMNFENFRITLKELFLPVGTDKYEEEFNPANDAAAEIAAKLQRGREIRNQIKSDKDKKKANSIFGNYASALSIGLAIDINVIYNYTPFQLFDSIKRYTIKMAYDLYQKVATTPMMDVSKMDEPDNWMDGIY</sequence>
<accession>A0A8S5TZ82</accession>
<protein>
    <submittedName>
        <fullName evidence="1">Uncharacterized protein</fullName>
    </submittedName>
</protein>
<name>A0A8S5TZ82_9CAUD</name>
<dbReference type="EMBL" id="BK015962">
    <property type="protein sequence ID" value="DAF87491.1"/>
    <property type="molecule type" value="Genomic_DNA"/>
</dbReference>
<reference evidence="1" key="1">
    <citation type="journal article" date="2021" name="Proc. Natl. Acad. Sci. U.S.A.">
        <title>A Catalog of Tens of Thousands of Viruses from Human Metagenomes Reveals Hidden Associations with Chronic Diseases.</title>
        <authorList>
            <person name="Tisza M.J."/>
            <person name="Buck C.B."/>
        </authorList>
    </citation>
    <scope>NUCLEOTIDE SEQUENCE</scope>
    <source>
        <strain evidence="1">CtnPP24</strain>
    </source>
</reference>
<evidence type="ECO:0000313" key="1">
    <source>
        <dbReference type="EMBL" id="DAF87491.1"/>
    </source>
</evidence>
<organism evidence="1">
    <name type="scientific">Siphoviridae sp. ctnPP24</name>
    <dbReference type="NCBI Taxonomy" id="2825662"/>
    <lineage>
        <taxon>Viruses</taxon>
        <taxon>Duplodnaviria</taxon>
        <taxon>Heunggongvirae</taxon>
        <taxon>Uroviricota</taxon>
        <taxon>Caudoviricetes</taxon>
    </lineage>
</organism>